<feature type="compositionally biased region" description="Basic residues" evidence="3">
    <location>
        <begin position="69"/>
        <end position="79"/>
    </location>
</feature>
<sequence length="687" mass="76177">MQRLVPTCLFIYRQLMCDEDSDKFESADEGLDSSIKREEHVPTNVSTQKENKAKSIKPLTQSPDNPTAARKKKKRKSKPASKTCVSNDPKSFLATQSPKVNSEVQSESALTSTMLDETTNVSQLSPSEVLLRKYENPPSSADLGKSLSPGEIRLTEYEIVQQVEPENPTTTPLESPSDVDFLTSTASKFLHGLGDGLDTVSGIFSQALQSANLDKLIPKGDVTEQRNQRIADEEAERKAISQAWSNVWNTAWGLDDGWEVEEVTETVPAENPKTPDVTKQGHTIKTDAEYVDANNPTEVIPVMAKVSLREQDNQKVTSMLWDWTGVTSFAQQLTSSLQAKSLNLVQEGVNVLEQIGKKTMSVIEENDPGFRYTKSFLRPPGLRDRPNLSQVIREAHERDRISQQSLRDSRTAFNQGSFTAQLELRRALVHLEALELVSDQAESQLHARLDTLPASCNLTLHGGLLESIWKALQLDVCEEEEEEEEEENRGENSYSTLLADSSVADLLDLSAIIPAELRDSCPSSLSDEQARLWVIFEQSLRRIGMIYSGEPLFQMIFFSAIAALAEVTSADLEYFHKMAECALVRTYDPETDFGKLASIMALMIIASMKLKTIVCAEYIHLMKMVPETASKNSDALSSTGRTSISQSVASLLLECSNAHNYLKNAAHLLIPVFQLACVNSLLPLETV</sequence>
<evidence type="ECO:0008006" key="6">
    <source>
        <dbReference type="Google" id="ProtNLM"/>
    </source>
</evidence>
<feature type="compositionally biased region" description="Polar residues" evidence="3">
    <location>
        <begin position="84"/>
        <end position="112"/>
    </location>
</feature>
<gene>
    <name evidence="4" type="ORF">DEA37_0003811</name>
</gene>
<dbReference type="EMBL" id="QNGE01000315">
    <property type="protein sequence ID" value="KAA3680942.1"/>
    <property type="molecule type" value="Genomic_DNA"/>
</dbReference>
<dbReference type="InterPro" id="IPR007998">
    <property type="entry name" value="DUF719"/>
</dbReference>
<dbReference type="PANTHER" id="PTHR12842:SF6">
    <property type="entry name" value="FI01459P"/>
    <property type="match status" value="1"/>
</dbReference>
<comment type="caution">
    <text evidence="4">The sequence shown here is derived from an EMBL/GenBank/DDBJ whole genome shotgun (WGS) entry which is preliminary data.</text>
</comment>
<keyword evidence="2" id="KW-0597">Phosphoprotein</keyword>
<dbReference type="PANTHER" id="PTHR12842">
    <property type="entry name" value="FI01459P"/>
    <property type="match status" value="1"/>
</dbReference>
<proteinExistence type="inferred from homology"/>
<dbReference type="Pfam" id="PF05334">
    <property type="entry name" value="DUF719"/>
    <property type="match status" value="1"/>
</dbReference>
<reference evidence="4 5" key="1">
    <citation type="journal article" date="2019" name="Gigascience">
        <title>Whole-genome sequence of the oriental lung fluke Paragonimus westermani.</title>
        <authorList>
            <person name="Oey H."/>
            <person name="Zakrzewski M."/>
            <person name="Narain K."/>
            <person name="Devi K.R."/>
            <person name="Agatsuma T."/>
            <person name="Nawaratna S."/>
            <person name="Gobert G.N."/>
            <person name="Jones M.K."/>
            <person name="Ragan M.A."/>
            <person name="McManus D.P."/>
            <person name="Krause L."/>
        </authorList>
    </citation>
    <scope>NUCLEOTIDE SEQUENCE [LARGE SCALE GENOMIC DNA]</scope>
    <source>
        <strain evidence="4 5">IND2009</strain>
    </source>
</reference>
<name>A0A5J4P053_9TREM</name>
<accession>A0A5J4P053</accession>
<feature type="region of interest" description="Disordered" evidence="3">
    <location>
        <begin position="23"/>
        <end position="112"/>
    </location>
</feature>
<comment type="similarity">
    <text evidence="1">Belongs to the FAM114 family.</text>
</comment>
<dbReference type="Proteomes" id="UP000324629">
    <property type="component" value="Unassembled WGS sequence"/>
</dbReference>
<dbReference type="AlphaFoldDB" id="A0A5J4P053"/>
<evidence type="ECO:0000256" key="1">
    <source>
        <dbReference type="ARBA" id="ARBA00006903"/>
    </source>
</evidence>
<evidence type="ECO:0000256" key="3">
    <source>
        <dbReference type="SAM" id="MobiDB-lite"/>
    </source>
</evidence>
<evidence type="ECO:0000313" key="4">
    <source>
        <dbReference type="EMBL" id="KAA3680942.1"/>
    </source>
</evidence>
<keyword evidence="5" id="KW-1185">Reference proteome</keyword>
<evidence type="ECO:0000256" key="2">
    <source>
        <dbReference type="ARBA" id="ARBA00022553"/>
    </source>
</evidence>
<evidence type="ECO:0000313" key="5">
    <source>
        <dbReference type="Proteomes" id="UP000324629"/>
    </source>
</evidence>
<organism evidence="4 5">
    <name type="scientific">Paragonimus westermani</name>
    <dbReference type="NCBI Taxonomy" id="34504"/>
    <lineage>
        <taxon>Eukaryota</taxon>
        <taxon>Metazoa</taxon>
        <taxon>Spiralia</taxon>
        <taxon>Lophotrochozoa</taxon>
        <taxon>Platyhelminthes</taxon>
        <taxon>Trematoda</taxon>
        <taxon>Digenea</taxon>
        <taxon>Plagiorchiida</taxon>
        <taxon>Troglotremata</taxon>
        <taxon>Troglotrematidae</taxon>
        <taxon>Paragonimus</taxon>
    </lineage>
</organism>
<protein>
    <recommendedName>
        <fullName evidence="6">Protein FAM114A2</fullName>
    </recommendedName>
</protein>